<name>A0A918KQD2_9PROT</name>
<gene>
    <name evidence="1" type="ORF">GCM10011309_22570</name>
</gene>
<evidence type="ECO:0000313" key="2">
    <source>
        <dbReference type="Proteomes" id="UP000600865"/>
    </source>
</evidence>
<dbReference type="InterPro" id="IPR018661">
    <property type="entry name" value="DUF2093"/>
</dbReference>
<accession>A0A918KQD2</accession>
<sequence>MTGFFKNQGEAKIHFGASDFTIMETGSYILCSVTGEQIPLEQLRYWNADRQEAYKDAAASLEGFKRAGAI</sequence>
<reference evidence="1 2" key="1">
    <citation type="journal article" date="2014" name="Int. J. Syst. Evol. Microbiol.">
        <title>Complete genome sequence of Corynebacterium casei LMG S-19264T (=DSM 44701T), isolated from a smear-ripened cheese.</title>
        <authorList>
            <consortium name="US DOE Joint Genome Institute (JGI-PGF)"/>
            <person name="Walter F."/>
            <person name="Albersmeier A."/>
            <person name="Kalinowski J."/>
            <person name="Ruckert C."/>
        </authorList>
    </citation>
    <scope>NUCLEOTIDE SEQUENCE [LARGE SCALE GENOMIC DNA]</scope>
    <source>
        <strain evidence="1 2">KCTC 23968</strain>
    </source>
</reference>
<evidence type="ECO:0000313" key="1">
    <source>
        <dbReference type="EMBL" id="GGX71834.1"/>
    </source>
</evidence>
<protein>
    <recommendedName>
        <fullName evidence="3">DUF2093 domain-containing protein</fullName>
    </recommendedName>
</protein>
<dbReference type="Proteomes" id="UP000600865">
    <property type="component" value="Unassembled WGS sequence"/>
</dbReference>
<dbReference type="RefSeq" id="WP_189585853.1">
    <property type="nucleotide sequence ID" value="NZ_BMYV01000002.1"/>
</dbReference>
<dbReference type="AlphaFoldDB" id="A0A918KQD2"/>
<dbReference type="EMBL" id="BMYV01000002">
    <property type="protein sequence ID" value="GGX71834.1"/>
    <property type="molecule type" value="Genomic_DNA"/>
</dbReference>
<keyword evidence="2" id="KW-1185">Reference proteome</keyword>
<evidence type="ECO:0008006" key="3">
    <source>
        <dbReference type="Google" id="ProtNLM"/>
    </source>
</evidence>
<comment type="caution">
    <text evidence="1">The sequence shown here is derived from an EMBL/GenBank/DDBJ whole genome shotgun (WGS) entry which is preliminary data.</text>
</comment>
<dbReference type="Pfam" id="PF09866">
    <property type="entry name" value="DUF2093"/>
    <property type="match status" value="1"/>
</dbReference>
<organism evidence="1 2">
    <name type="scientific">Litorimonas cladophorae</name>
    <dbReference type="NCBI Taxonomy" id="1220491"/>
    <lineage>
        <taxon>Bacteria</taxon>
        <taxon>Pseudomonadati</taxon>
        <taxon>Pseudomonadota</taxon>
        <taxon>Alphaproteobacteria</taxon>
        <taxon>Maricaulales</taxon>
        <taxon>Robiginitomaculaceae</taxon>
    </lineage>
</organism>
<proteinExistence type="predicted"/>